<organism evidence="1 2">
    <name type="scientific">Ureibacillus yapensis</name>
    <dbReference type="NCBI Taxonomy" id="2304605"/>
    <lineage>
        <taxon>Bacteria</taxon>
        <taxon>Bacillati</taxon>
        <taxon>Bacillota</taxon>
        <taxon>Bacilli</taxon>
        <taxon>Bacillales</taxon>
        <taxon>Caryophanaceae</taxon>
        <taxon>Ureibacillus</taxon>
    </lineage>
</organism>
<keyword evidence="2" id="KW-1185">Reference proteome</keyword>
<dbReference type="RefSeq" id="WP_118877214.1">
    <property type="nucleotide sequence ID" value="NZ_QWEI01000009.1"/>
</dbReference>
<dbReference type="EMBL" id="QWEI01000009">
    <property type="protein sequence ID" value="RHW34100.1"/>
    <property type="molecule type" value="Genomic_DNA"/>
</dbReference>
<evidence type="ECO:0000313" key="1">
    <source>
        <dbReference type="EMBL" id="RHW34100.1"/>
    </source>
</evidence>
<accession>A0A396S539</accession>
<proteinExistence type="predicted"/>
<sequence length="137" mass="15683">MKKILILFLLINLLTINSVLGKATIEIPPQNRPPSVMELAFLRELGPSILKAMSTHGQLQLFTSERIEKIERNIENDYYDISVRVAGYEGAINPPYKLIRITFRVPGKDYKNELDVISYKATDITPEEFVKLSEFAR</sequence>
<evidence type="ECO:0000313" key="2">
    <source>
        <dbReference type="Proteomes" id="UP000265692"/>
    </source>
</evidence>
<dbReference type="OrthoDB" id="1937736at2"/>
<dbReference type="InterPro" id="IPR024984">
    <property type="entry name" value="DUF3888"/>
</dbReference>
<dbReference type="AlphaFoldDB" id="A0A396S539"/>
<comment type="caution">
    <text evidence="1">The sequence shown here is derived from an EMBL/GenBank/DDBJ whole genome shotgun (WGS) entry which is preliminary data.</text>
</comment>
<gene>
    <name evidence="1" type="ORF">D1B33_15010</name>
</gene>
<name>A0A396S539_9BACL</name>
<dbReference type="Pfam" id="PF13027">
    <property type="entry name" value="DUF3888"/>
    <property type="match status" value="1"/>
</dbReference>
<dbReference type="Proteomes" id="UP000265692">
    <property type="component" value="Unassembled WGS sequence"/>
</dbReference>
<protein>
    <submittedName>
        <fullName evidence="1">DUF3888 domain-containing protein</fullName>
    </submittedName>
</protein>
<reference evidence="1 2" key="1">
    <citation type="submission" date="2018-08" db="EMBL/GenBank/DDBJ databases">
        <title>Lysinibacillus sp. YLB-03 draft genome sequence.</title>
        <authorList>
            <person name="Yu L."/>
        </authorList>
    </citation>
    <scope>NUCLEOTIDE SEQUENCE [LARGE SCALE GENOMIC DNA]</scope>
    <source>
        <strain evidence="1 2">YLB-03</strain>
    </source>
</reference>